<dbReference type="RefSeq" id="WP_379235733.1">
    <property type="nucleotide sequence ID" value="NZ_JBHSTE010000004.1"/>
</dbReference>
<proteinExistence type="predicted"/>
<reference evidence="3" key="1">
    <citation type="journal article" date="2019" name="Int. J. Syst. Evol. Microbiol.">
        <title>The Global Catalogue of Microorganisms (GCM) 10K type strain sequencing project: providing services to taxonomists for standard genome sequencing and annotation.</title>
        <authorList>
            <consortium name="The Broad Institute Genomics Platform"/>
            <consortium name="The Broad Institute Genome Sequencing Center for Infectious Disease"/>
            <person name="Wu L."/>
            <person name="Ma J."/>
        </authorList>
    </citation>
    <scope>NUCLEOTIDE SEQUENCE [LARGE SCALE GENOMIC DNA]</scope>
    <source>
        <strain evidence="3">PCU 280</strain>
    </source>
</reference>
<accession>A0ABW1V6J9</accession>
<dbReference type="EMBL" id="JBHSTE010000004">
    <property type="protein sequence ID" value="MFC6333846.1"/>
    <property type="molecule type" value="Genomic_DNA"/>
</dbReference>
<dbReference type="Proteomes" id="UP001596233">
    <property type="component" value="Unassembled WGS sequence"/>
</dbReference>
<sequence>MILEDYGVKPRTDGGGIPVASLLEKDVLLSCITQYAQYVDTASLPIACSLFIKRYAVLTAAAALDYYGFHQQKKDWLSNAYFDVSSFKLLVEEYSSEEVDLCWKTEIFANHLTPIIKLAAKICKVPEAMLWENVAVRLNSVFRSYDSSSHLQQLHALHAELCSEESDWLGLANNPFRRYLHCTFPDPENPKRKTCCRYYEVSKPGELPYCNVCPLKKSG</sequence>
<gene>
    <name evidence="2" type="ORF">ACFP56_14560</name>
</gene>
<organism evidence="2 3">
    <name type="scientific">Paenibacillus septentrionalis</name>
    <dbReference type="NCBI Taxonomy" id="429342"/>
    <lineage>
        <taxon>Bacteria</taxon>
        <taxon>Bacillati</taxon>
        <taxon>Bacillota</taxon>
        <taxon>Bacilli</taxon>
        <taxon>Bacillales</taxon>
        <taxon>Paenibacillaceae</taxon>
        <taxon>Paenibacillus</taxon>
    </lineage>
</organism>
<evidence type="ECO:0000313" key="2">
    <source>
        <dbReference type="EMBL" id="MFC6333846.1"/>
    </source>
</evidence>
<dbReference type="InterPro" id="IPR022770">
    <property type="entry name" value="IucA/IucC-like_C"/>
</dbReference>
<keyword evidence="3" id="KW-1185">Reference proteome</keyword>
<name>A0ABW1V6J9_9BACL</name>
<evidence type="ECO:0000259" key="1">
    <source>
        <dbReference type="Pfam" id="PF06276"/>
    </source>
</evidence>
<dbReference type="Pfam" id="PF06276">
    <property type="entry name" value="FhuF"/>
    <property type="match status" value="1"/>
</dbReference>
<comment type="caution">
    <text evidence="2">The sequence shown here is derived from an EMBL/GenBank/DDBJ whole genome shotgun (WGS) entry which is preliminary data.</text>
</comment>
<evidence type="ECO:0000313" key="3">
    <source>
        <dbReference type="Proteomes" id="UP001596233"/>
    </source>
</evidence>
<protein>
    <submittedName>
        <fullName evidence="2">IucA/IucC family C-terminal-domain containing protein</fullName>
    </submittedName>
</protein>
<feature type="domain" description="Aerobactin siderophore biosynthesis IucA/IucC-like C-terminal" evidence="1">
    <location>
        <begin position="105"/>
        <end position="176"/>
    </location>
</feature>